<evidence type="ECO:0000313" key="8">
    <source>
        <dbReference type="Proteomes" id="UP000007488"/>
    </source>
</evidence>
<reference evidence="7 8" key="1">
    <citation type="journal article" date="2011" name="Stand. Genomic Sci.">
        <title>Complete genome sequence of Syntrophobotulus glycolicus type strain (FlGlyR).</title>
        <authorList>
            <person name="Han C."/>
            <person name="Mwirichia R."/>
            <person name="Chertkov O."/>
            <person name="Held B."/>
            <person name="Lapidus A."/>
            <person name="Nolan M."/>
            <person name="Lucas S."/>
            <person name="Hammon N."/>
            <person name="Deshpande S."/>
            <person name="Cheng J.F."/>
            <person name="Tapia R."/>
            <person name="Goodwin L."/>
            <person name="Pitluck S."/>
            <person name="Huntemann M."/>
            <person name="Liolios K."/>
            <person name="Ivanova N."/>
            <person name="Pagani I."/>
            <person name="Mavromatis K."/>
            <person name="Ovchinikova G."/>
            <person name="Pati A."/>
            <person name="Chen A."/>
            <person name="Palaniappan K."/>
            <person name="Land M."/>
            <person name="Hauser L."/>
            <person name="Brambilla E.M."/>
            <person name="Rohde M."/>
            <person name="Spring S."/>
            <person name="Sikorski J."/>
            <person name="Goker M."/>
            <person name="Woyke T."/>
            <person name="Bristow J."/>
            <person name="Eisen J.A."/>
            <person name="Markowitz V."/>
            <person name="Hugenholtz P."/>
            <person name="Kyrpides N.C."/>
            <person name="Klenk H.P."/>
            <person name="Detter J.C."/>
        </authorList>
    </citation>
    <scope>NUCLEOTIDE SEQUENCE [LARGE SCALE GENOMIC DNA]</scope>
    <source>
        <strain evidence="8">DSM 8271 / FlGlyR</strain>
    </source>
</reference>
<protein>
    <recommendedName>
        <fullName evidence="9">General secretion pathway protein G</fullName>
    </recommendedName>
</protein>
<dbReference type="GO" id="GO:0015628">
    <property type="term" value="P:protein secretion by the type II secretion system"/>
    <property type="evidence" value="ECO:0007669"/>
    <property type="project" value="InterPro"/>
</dbReference>
<dbReference type="Gene3D" id="3.30.700.10">
    <property type="entry name" value="Glycoprotein, Type 4 Pilin"/>
    <property type="match status" value="1"/>
</dbReference>
<evidence type="ECO:0000256" key="5">
    <source>
        <dbReference type="ARBA" id="ARBA00023136"/>
    </source>
</evidence>
<dbReference type="Pfam" id="PF07963">
    <property type="entry name" value="N_methyl"/>
    <property type="match status" value="1"/>
</dbReference>
<sequence>MFGIVLHKEDGTGKEDGFTLIEIMLVIVIIAMLAAIAVPRLTASAETARQKADITTGHELKAALDRYQVENGEYPKFDEMTAKNGEITCSKFIPQYIKKLNDQITQQSADESKKGFGVAQTEKGAELPSPQNIVMIYLSRDGTMAEVQVYNKSLESVLWSSAE</sequence>
<organism evidence="7 8">
    <name type="scientific">Syntrophobotulus glycolicus (strain DSM 8271 / FlGlyR)</name>
    <dbReference type="NCBI Taxonomy" id="645991"/>
    <lineage>
        <taxon>Bacteria</taxon>
        <taxon>Bacillati</taxon>
        <taxon>Bacillota</taxon>
        <taxon>Clostridia</taxon>
        <taxon>Eubacteriales</taxon>
        <taxon>Desulfitobacteriaceae</taxon>
        <taxon>Syntrophobotulus</taxon>
    </lineage>
</organism>
<dbReference type="RefSeq" id="WP_013625090.1">
    <property type="nucleotide sequence ID" value="NC_015172.1"/>
</dbReference>
<dbReference type="InterPro" id="IPR045584">
    <property type="entry name" value="Pilin-like"/>
</dbReference>
<accession>F0T0T3</accession>
<dbReference type="PRINTS" id="PR00813">
    <property type="entry name" value="BCTERIALGSPG"/>
</dbReference>
<keyword evidence="2" id="KW-0488">Methylation</keyword>
<dbReference type="PANTHER" id="PTHR30093:SF44">
    <property type="entry name" value="TYPE II SECRETION SYSTEM CORE PROTEIN G"/>
    <property type="match status" value="1"/>
</dbReference>
<proteinExistence type="predicted"/>
<dbReference type="InterPro" id="IPR012902">
    <property type="entry name" value="N_methyl_site"/>
</dbReference>
<dbReference type="KEGG" id="sgy:Sgly_1926"/>
<evidence type="ECO:0008006" key="9">
    <source>
        <dbReference type="Google" id="ProtNLM"/>
    </source>
</evidence>
<feature type="transmembrane region" description="Helical" evidence="6">
    <location>
        <begin position="20"/>
        <end position="41"/>
    </location>
</feature>
<keyword evidence="8" id="KW-1185">Reference proteome</keyword>
<name>F0T0T3_SYNGF</name>
<comment type="subcellular location">
    <subcellularLocation>
        <location evidence="1">Membrane</location>
        <topology evidence="1">Single-pass membrane protein</topology>
    </subcellularLocation>
</comment>
<dbReference type="SUPFAM" id="SSF54523">
    <property type="entry name" value="Pili subunits"/>
    <property type="match status" value="1"/>
</dbReference>
<reference evidence="8" key="2">
    <citation type="submission" date="2011-02" db="EMBL/GenBank/DDBJ databases">
        <title>The complete genome of Syntrophobotulus glycolicus DSM 8271.</title>
        <authorList>
            <person name="Lucas S."/>
            <person name="Copeland A."/>
            <person name="Lapidus A."/>
            <person name="Bruce D."/>
            <person name="Goodwin L."/>
            <person name="Pitluck S."/>
            <person name="Kyrpides N."/>
            <person name="Mavromatis K."/>
            <person name="Pagani I."/>
            <person name="Ivanova N."/>
            <person name="Mikhailova N."/>
            <person name="Chertkov O."/>
            <person name="Held B."/>
            <person name="Detter J.C."/>
            <person name="Tapia R."/>
            <person name="Han C."/>
            <person name="Land M."/>
            <person name="Hauser L."/>
            <person name="Markowitz V."/>
            <person name="Cheng J.-F."/>
            <person name="Hugenholtz P."/>
            <person name="Woyke T."/>
            <person name="Wu D."/>
            <person name="Spring S."/>
            <person name="Schroeder M."/>
            <person name="Brambilla E."/>
            <person name="Klenk H.-P."/>
            <person name="Eisen J.A."/>
        </authorList>
    </citation>
    <scope>NUCLEOTIDE SEQUENCE [LARGE SCALE GENOMIC DNA]</scope>
    <source>
        <strain evidence="8">DSM 8271 / FlGlyR</strain>
    </source>
</reference>
<evidence type="ECO:0000256" key="1">
    <source>
        <dbReference type="ARBA" id="ARBA00004167"/>
    </source>
</evidence>
<gene>
    <name evidence="7" type="ordered locus">Sgly_1926</name>
</gene>
<dbReference type="AlphaFoldDB" id="F0T0T3"/>
<dbReference type="STRING" id="645991.Sgly_1926"/>
<dbReference type="Proteomes" id="UP000007488">
    <property type="component" value="Chromosome"/>
</dbReference>
<dbReference type="OrthoDB" id="1797950at2"/>
<keyword evidence="4 6" id="KW-1133">Transmembrane helix</keyword>
<keyword evidence="5 6" id="KW-0472">Membrane</keyword>
<evidence type="ECO:0000256" key="3">
    <source>
        <dbReference type="ARBA" id="ARBA00022692"/>
    </source>
</evidence>
<dbReference type="GO" id="GO:0016020">
    <property type="term" value="C:membrane"/>
    <property type="evidence" value="ECO:0007669"/>
    <property type="project" value="UniProtKB-SubCell"/>
</dbReference>
<evidence type="ECO:0000313" key="7">
    <source>
        <dbReference type="EMBL" id="ADY56222.1"/>
    </source>
</evidence>
<dbReference type="PANTHER" id="PTHR30093">
    <property type="entry name" value="GENERAL SECRETION PATHWAY PROTEIN G"/>
    <property type="match status" value="1"/>
</dbReference>
<evidence type="ECO:0000256" key="2">
    <source>
        <dbReference type="ARBA" id="ARBA00022481"/>
    </source>
</evidence>
<dbReference type="InterPro" id="IPR000983">
    <property type="entry name" value="Bac_GSPG_pilin"/>
</dbReference>
<dbReference type="NCBIfam" id="TIGR02532">
    <property type="entry name" value="IV_pilin_GFxxxE"/>
    <property type="match status" value="1"/>
</dbReference>
<evidence type="ECO:0000256" key="6">
    <source>
        <dbReference type="SAM" id="Phobius"/>
    </source>
</evidence>
<dbReference type="GO" id="GO:0015627">
    <property type="term" value="C:type II protein secretion system complex"/>
    <property type="evidence" value="ECO:0007669"/>
    <property type="project" value="InterPro"/>
</dbReference>
<dbReference type="eggNOG" id="COG4968">
    <property type="taxonomic scope" value="Bacteria"/>
</dbReference>
<evidence type="ECO:0000256" key="4">
    <source>
        <dbReference type="ARBA" id="ARBA00022989"/>
    </source>
</evidence>
<dbReference type="HOGENOM" id="CLU_1632726_0_0_9"/>
<keyword evidence="3 6" id="KW-0812">Transmembrane</keyword>
<dbReference type="EMBL" id="CP002547">
    <property type="protein sequence ID" value="ADY56222.1"/>
    <property type="molecule type" value="Genomic_DNA"/>
</dbReference>